<evidence type="ECO:0000256" key="1">
    <source>
        <dbReference type="SAM" id="SignalP"/>
    </source>
</evidence>
<proteinExistence type="predicted"/>
<protein>
    <recommendedName>
        <fullName evidence="2">AB hydrolase-1 domain-containing protein</fullName>
    </recommendedName>
</protein>
<dbReference type="SUPFAM" id="SSF53474">
    <property type="entry name" value="alpha/beta-Hydrolases"/>
    <property type="match status" value="1"/>
</dbReference>
<dbReference type="RefSeq" id="WP_043677139.1">
    <property type="nucleotide sequence ID" value="NZ_BDCI01000011.1"/>
</dbReference>
<evidence type="ECO:0000313" key="3">
    <source>
        <dbReference type="EMBL" id="KIA61610.1"/>
    </source>
</evidence>
<name>A0ABR4Z8E3_9NOCA</name>
<feature type="chain" id="PRO_5045916912" description="AB hydrolase-1 domain-containing protein" evidence="1">
    <location>
        <begin position="27"/>
        <end position="341"/>
    </location>
</feature>
<evidence type="ECO:0000313" key="4">
    <source>
        <dbReference type="Proteomes" id="UP000031364"/>
    </source>
</evidence>
<dbReference type="EMBL" id="JNFP01000042">
    <property type="protein sequence ID" value="KIA61610.1"/>
    <property type="molecule type" value="Genomic_DNA"/>
</dbReference>
<feature type="signal peptide" evidence="1">
    <location>
        <begin position="1"/>
        <end position="26"/>
    </location>
</feature>
<dbReference type="Pfam" id="PF12697">
    <property type="entry name" value="Abhydrolase_6"/>
    <property type="match status" value="1"/>
</dbReference>
<accession>A0ABR4Z8E3</accession>
<gene>
    <name evidence="3" type="ORF">FG87_29740</name>
</gene>
<comment type="caution">
    <text evidence="3">The sequence shown here is derived from an EMBL/GenBank/DDBJ whole genome shotgun (WGS) entry which is preliminary data.</text>
</comment>
<sequence>MRISVRTLAALAAAALLGVVPGVAQADPAPASDNCRSFPFEVARGQLASTLCLPADGTADTVMVLMAGSNYNGSYWDFQYAPETYNFRRAMNAAGLATLVVDRLGNGNSTHPPSLTLTATATADALHDVVQALRAGLAGAAPFAKVISVGHSLTSGTAVIEATTHHDVDGVVLTGYSHSLNIPETLGVISTYYPAVQDPKFAGSGLDAGYLVSRPGTRLHDFFDPDNVDPQVLAVDEQNKEVFSLTEYPDGLTSTLPGMSSLITAPVLLVNGGRDRLSCGTNYSVCTDSATLLASESQYFGPAAKLRAFVLPGSGHSVNLARNTRDYQAAVIDWANSMVRP</sequence>
<dbReference type="InterPro" id="IPR029058">
    <property type="entry name" value="AB_hydrolase_fold"/>
</dbReference>
<feature type="domain" description="AB hydrolase-1" evidence="2">
    <location>
        <begin position="64"/>
        <end position="322"/>
    </location>
</feature>
<evidence type="ECO:0000259" key="2">
    <source>
        <dbReference type="Pfam" id="PF12697"/>
    </source>
</evidence>
<keyword evidence="4" id="KW-1185">Reference proteome</keyword>
<keyword evidence="1" id="KW-0732">Signal</keyword>
<dbReference type="Gene3D" id="3.40.50.1820">
    <property type="entry name" value="alpha/beta hydrolase"/>
    <property type="match status" value="1"/>
</dbReference>
<dbReference type="Proteomes" id="UP000031364">
    <property type="component" value="Unassembled WGS sequence"/>
</dbReference>
<organism evidence="3 4">
    <name type="scientific">Nocardia vulneris</name>
    <dbReference type="NCBI Taxonomy" id="1141657"/>
    <lineage>
        <taxon>Bacteria</taxon>
        <taxon>Bacillati</taxon>
        <taxon>Actinomycetota</taxon>
        <taxon>Actinomycetes</taxon>
        <taxon>Mycobacteriales</taxon>
        <taxon>Nocardiaceae</taxon>
        <taxon>Nocardia</taxon>
    </lineage>
</organism>
<reference evidence="3 4" key="1">
    <citation type="journal article" date="2014" name="Int. J. Syst. Evol. Microbiol.">
        <title>Nocardia vulneris sp. nov., isolated from wounds of human patients in North America.</title>
        <authorList>
            <person name="Lasker B.A."/>
            <person name="Bell M."/>
            <person name="Klenk H.P."/>
            <person name="Sproer C."/>
            <person name="Schumann C."/>
            <person name="Schumann P."/>
            <person name="Brown J.M."/>
        </authorList>
    </citation>
    <scope>NUCLEOTIDE SEQUENCE [LARGE SCALE GENOMIC DNA]</scope>
    <source>
        <strain evidence="3 4">W9851</strain>
    </source>
</reference>
<dbReference type="InterPro" id="IPR000073">
    <property type="entry name" value="AB_hydrolase_1"/>
</dbReference>